<comment type="subcellular location">
    <subcellularLocation>
        <location evidence="1">Membrane</location>
        <topology evidence="1">Multi-pass membrane protein</topology>
    </subcellularLocation>
</comment>
<evidence type="ECO:0000256" key="3">
    <source>
        <dbReference type="ARBA" id="ARBA00022989"/>
    </source>
</evidence>
<gene>
    <name evidence="6" type="ORF">RYX56_07565</name>
</gene>
<accession>A0ABU3X8T0</accession>
<organism evidence="6 7">
    <name type="scientific">Alkalihalophilus lindianensis</name>
    <dbReference type="NCBI Taxonomy" id="1630542"/>
    <lineage>
        <taxon>Bacteria</taxon>
        <taxon>Bacillati</taxon>
        <taxon>Bacillota</taxon>
        <taxon>Bacilli</taxon>
        <taxon>Bacillales</taxon>
        <taxon>Bacillaceae</taxon>
        <taxon>Alkalihalophilus</taxon>
    </lineage>
</organism>
<reference evidence="6 7" key="1">
    <citation type="submission" date="2023-10" db="EMBL/GenBank/DDBJ databases">
        <title>Screening of Alkalihalobacillus lindianensis BZ-TG-R113 and Its Alleviation of Salt Stress on Rapeseed Growth.</title>
        <authorList>
            <person name="Zhao B."/>
            <person name="Guo T."/>
        </authorList>
    </citation>
    <scope>NUCLEOTIDE SEQUENCE [LARGE SCALE GENOMIC DNA]</scope>
    <source>
        <strain evidence="6 7">BZ-TG-R113</strain>
    </source>
</reference>
<proteinExistence type="predicted"/>
<evidence type="ECO:0000256" key="4">
    <source>
        <dbReference type="ARBA" id="ARBA00023136"/>
    </source>
</evidence>
<evidence type="ECO:0000256" key="2">
    <source>
        <dbReference type="ARBA" id="ARBA00022692"/>
    </source>
</evidence>
<dbReference type="PANTHER" id="PTHR39157:SF1">
    <property type="entry name" value="DOXX FAMILY PROTEIN"/>
    <property type="match status" value="1"/>
</dbReference>
<evidence type="ECO:0000256" key="5">
    <source>
        <dbReference type="SAM" id="Phobius"/>
    </source>
</evidence>
<dbReference type="RefSeq" id="WP_317121930.1">
    <property type="nucleotide sequence ID" value="NZ_JAWJBA010000002.1"/>
</dbReference>
<dbReference type="PANTHER" id="PTHR39157">
    <property type="entry name" value="INTEGRAL MEMBRANE PROTEIN-RELATED"/>
    <property type="match status" value="1"/>
</dbReference>
<dbReference type="InterPro" id="IPR032808">
    <property type="entry name" value="DoxX"/>
</dbReference>
<dbReference type="EMBL" id="JAWJBA010000002">
    <property type="protein sequence ID" value="MDV2684223.1"/>
    <property type="molecule type" value="Genomic_DNA"/>
</dbReference>
<keyword evidence="2 5" id="KW-0812">Transmembrane</keyword>
<evidence type="ECO:0000313" key="7">
    <source>
        <dbReference type="Proteomes" id="UP001287282"/>
    </source>
</evidence>
<feature type="transmembrane region" description="Helical" evidence="5">
    <location>
        <begin position="85"/>
        <end position="110"/>
    </location>
</feature>
<comment type="caution">
    <text evidence="6">The sequence shown here is derived from an EMBL/GenBank/DDBJ whole genome shotgun (WGS) entry which is preliminary data.</text>
</comment>
<dbReference type="Pfam" id="PF07681">
    <property type="entry name" value="DoxX"/>
    <property type="match status" value="1"/>
</dbReference>
<sequence>MFMNFLRKNRYAAGALTVIRLYIGWMWLTAGFGKITGGFNAEGYLMGVVNNEAVLEQYPNYFAFIEGFAVPNAEVFSFMVAWGEFLVGLGLILGVFTTAAAFFGVMMNFAFLFAGTISTNPWMILFSIFLLAAGANTGRFGGDRWVVPYVKGMFKRDERRDNGVREERVKVA</sequence>
<dbReference type="Proteomes" id="UP001287282">
    <property type="component" value="Unassembled WGS sequence"/>
</dbReference>
<protein>
    <submittedName>
        <fullName evidence="6">DoxX family protein</fullName>
    </submittedName>
</protein>
<keyword evidence="7" id="KW-1185">Reference proteome</keyword>
<keyword evidence="4 5" id="KW-0472">Membrane</keyword>
<evidence type="ECO:0000256" key="1">
    <source>
        <dbReference type="ARBA" id="ARBA00004141"/>
    </source>
</evidence>
<keyword evidence="3 5" id="KW-1133">Transmembrane helix</keyword>
<name>A0ABU3X8T0_9BACI</name>
<feature type="transmembrane region" description="Helical" evidence="5">
    <location>
        <begin position="122"/>
        <end position="141"/>
    </location>
</feature>
<evidence type="ECO:0000313" key="6">
    <source>
        <dbReference type="EMBL" id="MDV2684223.1"/>
    </source>
</evidence>